<name>A0A4Y2U3C6_ARAVE</name>
<comment type="caution">
    <text evidence="3">The sequence shown here is derived from an EMBL/GenBank/DDBJ whole genome shotgun (WGS) entry which is preliminary data.</text>
</comment>
<evidence type="ECO:0000313" key="3">
    <source>
        <dbReference type="EMBL" id="GBO07499.1"/>
    </source>
</evidence>
<keyword evidence="4" id="KW-1185">Reference proteome</keyword>
<protein>
    <submittedName>
        <fullName evidence="3">Uncharacterized protein</fullName>
    </submittedName>
</protein>
<dbReference type="EMBL" id="BGPR01033524">
    <property type="protein sequence ID" value="GBO07499.1"/>
    <property type="molecule type" value="Genomic_DNA"/>
</dbReference>
<organism evidence="3 4">
    <name type="scientific">Araneus ventricosus</name>
    <name type="common">Orbweaver spider</name>
    <name type="synonym">Epeira ventricosa</name>
    <dbReference type="NCBI Taxonomy" id="182803"/>
    <lineage>
        <taxon>Eukaryota</taxon>
        <taxon>Metazoa</taxon>
        <taxon>Ecdysozoa</taxon>
        <taxon>Arthropoda</taxon>
        <taxon>Chelicerata</taxon>
        <taxon>Arachnida</taxon>
        <taxon>Araneae</taxon>
        <taxon>Araneomorphae</taxon>
        <taxon>Entelegynae</taxon>
        <taxon>Araneoidea</taxon>
        <taxon>Araneidae</taxon>
        <taxon>Araneus</taxon>
    </lineage>
</organism>
<proteinExistence type="predicted"/>
<dbReference type="Proteomes" id="UP000499080">
    <property type="component" value="Unassembled WGS sequence"/>
</dbReference>
<sequence>MPSIGQFNTIDRGPSHASLQAKDGGPPKRLKGRGDLVVRFRCRSWRVPASKPDSIEDPPGMKPVALQIMHIGQTSYRWCGVEVWSGFPSSDDHHVI</sequence>
<dbReference type="AlphaFoldDB" id="A0A4Y2U3C6"/>
<feature type="region of interest" description="Disordered" evidence="1">
    <location>
        <begin position="1"/>
        <end position="34"/>
    </location>
</feature>
<dbReference type="EMBL" id="BGPR01033523">
    <property type="protein sequence ID" value="GBO07496.1"/>
    <property type="molecule type" value="Genomic_DNA"/>
</dbReference>
<evidence type="ECO:0000313" key="2">
    <source>
        <dbReference type="EMBL" id="GBO07496.1"/>
    </source>
</evidence>
<evidence type="ECO:0000313" key="4">
    <source>
        <dbReference type="Proteomes" id="UP000499080"/>
    </source>
</evidence>
<reference evidence="3 4" key="1">
    <citation type="journal article" date="2019" name="Sci. Rep.">
        <title>Orb-weaving spider Araneus ventricosus genome elucidates the spidroin gene catalogue.</title>
        <authorList>
            <person name="Kono N."/>
            <person name="Nakamura H."/>
            <person name="Ohtoshi R."/>
            <person name="Moran D.A.P."/>
            <person name="Shinohara A."/>
            <person name="Yoshida Y."/>
            <person name="Fujiwara M."/>
            <person name="Mori M."/>
            <person name="Tomita M."/>
            <person name="Arakawa K."/>
        </authorList>
    </citation>
    <scope>NUCLEOTIDE SEQUENCE [LARGE SCALE GENOMIC DNA]</scope>
</reference>
<accession>A0A4Y2U3C6</accession>
<gene>
    <name evidence="2" type="ORF">AVEN_13837_1</name>
    <name evidence="3" type="ORF">AVEN_144938_1</name>
</gene>
<evidence type="ECO:0000256" key="1">
    <source>
        <dbReference type="SAM" id="MobiDB-lite"/>
    </source>
</evidence>